<sequence>MPESSATEILAAIDRYSPDLPHMAAGSERLKEVFALLRVTDVSGVIVASRSFLEFAERLKEGKWFFGPDELGFALSQLRSTCAVVLRPDSEQAVSSGSPEPVKALASAANGTVERARRPRSDTLPSNTIPSTPSTSTRPPNVRVHQFKILLLIRTYQVKSMARIGTNSSAAPPATPLPYTSNAGGQQTYLSTSYMVTHYSQFRSAARMPFPGGGPTVNARYEPGAAPPPS</sequence>
<dbReference type="EMBL" id="MU277200">
    <property type="protein sequence ID" value="KAI0063954.1"/>
    <property type="molecule type" value="Genomic_DNA"/>
</dbReference>
<reference evidence="1" key="2">
    <citation type="journal article" date="2022" name="New Phytol.">
        <title>Evolutionary transition to the ectomycorrhizal habit in the genomes of a hyperdiverse lineage of mushroom-forming fungi.</title>
        <authorList>
            <person name="Looney B."/>
            <person name="Miyauchi S."/>
            <person name="Morin E."/>
            <person name="Drula E."/>
            <person name="Courty P.E."/>
            <person name="Kohler A."/>
            <person name="Kuo A."/>
            <person name="LaButti K."/>
            <person name="Pangilinan J."/>
            <person name="Lipzen A."/>
            <person name="Riley R."/>
            <person name="Andreopoulos W."/>
            <person name="He G."/>
            <person name="Johnson J."/>
            <person name="Nolan M."/>
            <person name="Tritt A."/>
            <person name="Barry K.W."/>
            <person name="Grigoriev I.V."/>
            <person name="Nagy L.G."/>
            <person name="Hibbett D."/>
            <person name="Henrissat B."/>
            <person name="Matheny P.B."/>
            <person name="Labbe J."/>
            <person name="Martin F.M."/>
        </authorList>
    </citation>
    <scope>NUCLEOTIDE SEQUENCE</scope>
    <source>
        <strain evidence="1">HHB10654</strain>
    </source>
</reference>
<gene>
    <name evidence="1" type="ORF">BV25DRAFT_1837152</name>
</gene>
<keyword evidence="2" id="KW-1185">Reference proteome</keyword>
<dbReference type="Proteomes" id="UP000814140">
    <property type="component" value="Unassembled WGS sequence"/>
</dbReference>
<evidence type="ECO:0000313" key="2">
    <source>
        <dbReference type="Proteomes" id="UP000814140"/>
    </source>
</evidence>
<organism evidence="1 2">
    <name type="scientific">Artomyces pyxidatus</name>
    <dbReference type="NCBI Taxonomy" id="48021"/>
    <lineage>
        <taxon>Eukaryota</taxon>
        <taxon>Fungi</taxon>
        <taxon>Dikarya</taxon>
        <taxon>Basidiomycota</taxon>
        <taxon>Agaricomycotina</taxon>
        <taxon>Agaricomycetes</taxon>
        <taxon>Russulales</taxon>
        <taxon>Auriscalpiaceae</taxon>
        <taxon>Artomyces</taxon>
    </lineage>
</organism>
<protein>
    <submittedName>
        <fullName evidence="1">Uncharacterized protein</fullName>
    </submittedName>
</protein>
<reference evidence="1" key="1">
    <citation type="submission" date="2021-03" db="EMBL/GenBank/DDBJ databases">
        <authorList>
            <consortium name="DOE Joint Genome Institute"/>
            <person name="Ahrendt S."/>
            <person name="Looney B.P."/>
            <person name="Miyauchi S."/>
            <person name="Morin E."/>
            <person name="Drula E."/>
            <person name="Courty P.E."/>
            <person name="Chicoki N."/>
            <person name="Fauchery L."/>
            <person name="Kohler A."/>
            <person name="Kuo A."/>
            <person name="Labutti K."/>
            <person name="Pangilinan J."/>
            <person name="Lipzen A."/>
            <person name="Riley R."/>
            <person name="Andreopoulos W."/>
            <person name="He G."/>
            <person name="Johnson J."/>
            <person name="Barry K.W."/>
            <person name="Grigoriev I.V."/>
            <person name="Nagy L."/>
            <person name="Hibbett D."/>
            <person name="Henrissat B."/>
            <person name="Matheny P.B."/>
            <person name="Labbe J."/>
            <person name="Martin F."/>
        </authorList>
    </citation>
    <scope>NUCLEOTIDE SEQUENCE</scope>
    <source>
        <strain evidence="1">HHB10654</strain>
    </source>
</reference>
<proteinExistence type="predicted"/>
<accession>A0ACB8T521</accession>
<evidence type="ECO:0000313" key="1">
    <source>
        <dbReference type="EMBL" id="KAI0063954.1"/>
    </source>
</evidence>
<comment type="caution">
    <text evidence="1">The sequence shown here is derived from an EMBL/GenBank/DDBJ whole genome shotgun (WGS) entry which is preliminary data.</text>
</comment>
<name>A0ACB8T521_9AGAM</name>